<dbReference type="GO" id="GO:0005886">
    <property type="term" value="C:plasma membrane"/>
    <property type="evidence" value="ECO:0007669"/>
    <property type="project" value="UniProtKB-SubCell"/>
</dbReference>
<evidence type="ECO:0000256" key="1">
    <source>
        <dbReference type="ARBA" id="ARBA00004651"/>
    </source>
</evidence>
<dbReference type="CDD" id="cd17321">
    <property type="entry name" value="MFS_MMR_MDR_like"/>
    <property type="match status" value="1"/>
</dbReference>
<evidence type="ECO:0000256" key="8">
    <source>
        <dbReference type="SAM" id="Phobius"/>
    </source>
</evidence>
<gene>
    <name evidence="10" type="ORF">DFJ75_0716</name>
</gene>
<evidence type="ECO:0000256" key="7">
    <source>
        <dbReference type="SAM" id="MobiDB-lite"/>
    </source>
</evidence>
<feature type="transmembrane region" description="Helical" evidence="8">
    <location>
        <begin position="73"/>
        <end position="90"/>
    </location>
</feature>
<feature type="transmembrane region" description="Helical" evidence="8">
    <location>
        <begin position="429"/>
        <end position="447"/>
    </location>
</feature>
<feature type="transmembrane region" description="Helical" evidence="8">
    <location>
        <begin position="223"/>
        <end position="243"/>
    </location>
</feature>
<keyword evidence="2" id="KW-0813">Transport</keyword>
<dbReference type="PROSITE" id="PS00216">
    <property type="entry name" value="SUGAR_TRANSPORT_1"/>
    <property type="match status" value="1"/>
</dbReference>
<sequence>MASPDTVISQDSPDSGLAKDSAAAPKSTGDSRRWWALGIIALAQLMVVLDASIITIALPYAQVDLDISDANRQWALTAYTLMFGGLLLLGGRMADYLGRRRMFLIGLAGFAASSAMAGFAWDAMSFFAGRALQGVFAAILAPAALSLITVTFTEHRERARAFAVYAAVSGGGAAIGLIAGGALTEYLSWRWTMLVNTPIAIIAAIGGLWLVIRDIPTKRTGGYDLPGAITVTLGLISIVYAFTKAAESGWGAASTIFFFVAGAVLLAVFVAIEMRTSNPLLPLRIPGELNRGGAYLVAFIIPTAMFAMFLFLSYYFQNTLGETPLRAGVLFLPFPIALIVSAGAASSLLPRFGPRPLMIAGTVSGVLGYLYLAQLDSDSSWLAHILPSELLIALGMGLVFVAMQAVALHRIDVKDSGVASALVNTAQQVGGSVGVALLSTIVAQVFSNDSGSATRIGEDGKPVPVDPEAFISASIHSYDVAFYWGAGFMALALAVTVFMIRMNRHALGDETQNAAVVAA</sequence>
<dbReference type="PANTHER" id="PTHR42718:SF46">
    <property type="entry name" value="BLR6921 PROTEIN"/>
    <property type="match status" value="1"/>
</dbReference>
<feature type="transmembrane region" description="Helical" evidence="8">
    <location>
        <begin position="102"/>
        <end position="121"/>
    </location>
</feature>
<evidence type="ECO:0000313" key="11">
    <source>
        <dbReference type="Proteomes" id="UP000274762"/>
    </source>
</evidence>
<dbReference type="AlphaFoldDB" id="A0A315S6H6"/>
<evidence type="ECO:0000256" key="3">
    <source>
        <dbReference type="ARBA" id="ARBA00022475"/>
    </source>
</evidence>
<keyword evidence="5 8" id="KW-1133">Transmembrane helix</keyword>
<feature type="compositionally biased region" description="Polar residues" evidence="7">
    <location>
        <begin position="1"/>
        <end position="13"/>
    </location>
</feature>
<proteinExistence type="predicted"/>
<dbReference type="InterPro" id="IPR036259">
    <property type="entry name" value="MFS_trans_sf"/>
</dbReference>
<feature type="domain" description="Major facilitator superfamily (MFS) profile" evidence="9">
    <location>
        <begin position="36"/>
        <end position="504"/>
    </location>
</feature>
<evidence type="ECO:0000259" key="9">
    <source>
        <dbReference type="PROSITE" id="PS50850"/>
    </source>
</evidence>
<dbReference type="GO" id="GO:0022857">
    <property type="term" value="F:transmembrane transporter activity"/>
    <property type="evidence" value="ECO:0007669"/>
    <property type="project" value="InterPro"/>
</dbReference>
<name>A0A315S6H6_WILMA</name>
<organism evidence="10 11">
    <name type="scientific">Williamsia marianensis</name>
    <dbReference type="NCBI Taxonomy" id="85044"/>
    <lineage>
        <taxon>Bacteria</taxon>
        <taxon>Bacillati</taxon>
        <taxon>Actinomycetota</taxon>
        <taxon>Actinomycetes</taxon>
        <taxon>Mycobacteriales</taxon>
        <taxon>Nocardiaceae</taxon>
        <taxon>Williamsia</taxon>
    </lineage>
</organism>
<feature type="transmembrane region" description="Helical" evidence="8">
    <location>
        <begin position="293"/>
        <end position="316"/>
    </location>
</feature>
<keyword evidence="4 8" id="KW-0812">Transmembrane</keyword>
<evidence type="ECO:0000256" key="4">
    <source>
        <dbReference type="ARBA" id="ARBA00022692"/>
    </source>
</evidence>
<feature type="transmembrane region" description="Helical" evidence="8">
    <location>
        <begin position="356"/>
        <end position="373"/>
    </location>
</feature>
<protein>
    <submittedName>
        <fullName evidence="10">EmrB/QacA subfamily drug resistance transporter</fullName>
    </submittedName>
</protein>
<keyword evidence="6 8" id="KW-0472">Membrane</keyword>
<evidence type="ECO:0000256" key="2">
    <source>
        <dbReference type="ARBA" id="ARBA00022448"/>
    </source>
</evidence>
<dbReference type="InterPro" id="IPR020846">
    <property type="entry name" value="MFS_dom"/>
</dbReference>
<dbReference type="SUPFAM" id="SSF103473">
    <property type="entry name" value="MFS general substrate transporter"/>
    <property type="match status" value="1"/>
</dbReference>
<accession>A0A315S6H6</accession>
<feature type="transmembrane region" description="Helical" evidence="8">
    <location>
        <begin position="249"/>
        <end position="272"/>
    </location>
</feature>
<feature type="transmembrane region" description="Helical" evidence="8">
    <location>
        <begin position="162"/>
        <end position="183"/>
    </location>
</feature>
<dbReference type="Gene3D" id="1.20.1720.10">
    <property type="entry name" value="Multidrug resistance protein D"/>
    <property type="match status" value="1"/>
</dbReference>
<feature type="transmembrane region" description="Helical" evidence="8">
    <location>
        <begin position="189"/>
        <end position="211"/>
    </location>
</feature>
<feature type="transmembrane region" description="Helical" evidence="8">
    <location>
        <begin position="481"/>
        <end position="500"/>
    </location>
</feature>
<evidence type="ECO:0000313" key="10">
    <source>
        <dbReference type="EMBL" id="RKR93927.1"/>
    </source>
</evidence>
<dbReference type="InterPro" id="IPR011701">
    <property type="entry name" value="MFS"/>
</dbReference>
<reference evidence="10 11" key="1">
    <citation type="submission" date="2018-10" db="EMBL/GenBank/DDBJ databases">
        <title>Sequencing the genomes of 1000 actinobacteria strains.</title>
        <authorList>
            <person name="Klenk H.-P."/>
        </authorList>
    </citation>
    <scope>NUCLEOTIDE SEQUENCE [LARGE SCALE GENOMIC DNA]</scope>
    <source>
        <strain evidence="10 11">DSM 44343</strain>
    </source>
</reference>
<dbReference type="EMBL" id="RBKV01000001">
    <property type="protein sequence ID" value="RKR93927.1"/>
    <property type="molecule type" value="Genomic_DNA"/>
</dbReference>
<dbReference type="PANTHER" id="PTHR42718">
    <property type="entry name" value="MAJOR FACILITATOR SUPERFAMILY MULTIDRUG TRANSPORTER MFSC"/>
    <property type="match status" value="1"/>
</dbReference>
<dbReference type="PROSITE" id="PS50850">
    <property type="entry name" value="MFS"/>
    <property type="match status" value="1"/>
</dbReference>
<dbReference type="Gene3D" id="1.20.1250.20">
    <property type="entry name" value="MFS general substrate transporter like domains"/>
    <property type="match status" value="1"/>
</dbReference>
<keyword evidence="3" id="KW-1003">Cell membrane</keyword>
<accession>A0A495JY49</accession>
<evidence type="ECO:0000256" key="5">
    <source>
        <dbReference type="ARBA" id="ARBA00022989"/>
    </source>
</evidence>
<comment type="subcellular location">
    <subcellularLocation>
        <location evidence="1">Cell membrane</location>
        <topology evidence="1">Multi-pass membrane protein</topology>
    </subcellularLocation>
</comment>
<feature type="region of interest" description="Disordered" evidence="7">
    <location>
        <begin position="1"/>
        <end position="28"/>
    </location>
</feature>
<feature type="transmembrane region" description="Helical" evidence="8">
    <location>
        <begin position="328"/>
        <end position="349"/>
    </location>
</feature>
<dbReference type="RefSeq" id="WP_243404608.1">
    <property type="nucleotide sequence ID" value="NZ_CBCRXS010000001.1"/>
</dbReference>
<feature type="transmembrane region" description="Helical" evidence="8">
    <location>
        <begin position="385"/>
        <end position="408"/>
    </location>
</feature>
<evidence type="ECO:0000256" key="6">
    <source>
        <dbReference type="ARBA" id="ARBA00023136"/>
    </source>
</evidence>
<feature type="transmembrane region" description="Helical" evidence="8">
    <location>
        <begin position="127"/>
        <end position="150"/>
    </location>
</feature>
<dbReference type="Proteomes" id="UP000274762">
    <property type="component" value="Unassembled WGS sequence"/>
</dbReference>
<dbReference type="InterPro" id="IPR005829">
    <property type="entry name" value="Sugar_transporter_CS"/>
</dbReference>
<dbReference type="Pfam" id="PF07690">
    <property type="entry name" value="MFS_1"/>
    <property type="match status" value="1"/>
</dbReference>
<comment type="caution">
    <text evidence="10">The sequence shown here is derived from an EMBL/GenBank/DDBJ whole genome shotgun (WGS) entry which is preliminary data.</text>
</comment>
<feature type="transmembrane region" description="Helical" evidence="8">
    <location>
        <begin position="34"/>
        <end position="61"/>
    </location>
</feature>